<accession>A0A9P5UFE3</accession>
<proteinExistence type="predicted"/>
<dbReference type="Proteomes" id="UP000772434">
    <property type="component" value="Unassembled WGS sequence"/>
</dbReference>
<evidence type="ECO:0000256" key="1">
    <source>
        <dbReference type="SAM" id="SignalP"/>
    </source>
</evidence>
<dbReference type="AlphaFoldDB" id="A0A9P5UFE3"/>
<evidence type="ECO:0000313" key="3">
    <source>
        <dbReference type="Proteomes" id="UP000772434"/>
    </source>
</evidence>
<dbReference type="EMBL" id="JADNRY010000004">
    <property type="protein sequence ID" value="KAF9077194.1"/>
    <property type="molecule type" value="Genomic_DNA"/>
</dbReference>
<sequence>MKYLFVSSMLLGALSAAFAAPQVVTSPICTSTCSDDTVCSDGDVCRLFILCLGTPVLHCLPEITTVTTTEVTTPTST</sequence>
<evidence type="ECO:0000313" key="2">
    <source>
        <dbReference type="EMBL" id="KAF9077194.1"/>
    </source>
</evidence>
<comment type="caution">
    <text evidence="2">The sequence shown here is derived from an EMBL/GenBank/DDBJ whole genome shotgun (WGS) entry which is preliminary data.</text>
</comment>
<gene>
    <name evidence="2" type="ORF">BDP27DRAFT_1311972</name>
</gene>
<keyword evidence="3" id="KW-1185">Reference proteome</keyword>
<organism evidence="2 3">
    <name type="scientific">Rhodocollybia butyracea</name>
    <dbReference type="NCBI Taxonomy" id="206335"/>
    <lineage>
        <taxon>Eukaryota</taxon>
        <taxon>Fungi</taxon>
        <taxon>Dikarya</taxon>
        <taxon>Basidiomycota</taxon>
        <taxon>Agaricomycotina</taxon>
        <taxon>Agaricomycetes</taxon>
        <taxon>Agaricomycetidae</taxon>
        <taxon>Agaricales</taxon>
        <taxon>Marasmiineae</taxon>
        <taxon>Omphalotaceae</taxon>
        <taxon>Rhodocollybia</taxon>
    </lineage>
</organism>
<keyword evidence="1" id="KW-0732">Signal</keyword>
<feature type="chain" id="PRO_5040507941" evidence="1">
    <location>
        <begin position="20"/>
        <end position="77"/>
    </location>
</feature>
<name>A0A9P5UFE3_9AGAR</name>
<protein>
    <submittedName>
        <fullName evidence="2">Uncharacterized protein</fullName>
    </submittedName>
</protein>
<reference evidence="2" key="1">
    <citation type="submission" date="2020-11" db="EMBL/GenBank/DDBJ databases">
        <authorList>
            <consortium name="DOE Joint Genome Institute"/>
            <person name="Ahrendt S."/>
            <person name="Riley R."/>
            <person name="Andreopoulos W."/>
            <person name="Labutti K."/>
            <person name="Pangilinan J."/>
            <person name="Ruiz-Duenas F.J."/>
            <person name="Barrasa J.M."/>
            <person name="Sanchez-Garcia M."/>
            <person name="Camarero S."/>
            <person name="Miyauchi S."/>
            <person name="Serrano A."/>
            <person name="Linde D."/>
            <person name="Babiker R."/>
            <person name="Drula E."/>
            <person name="Ayuso-Fernandez I."/>
            <person name="Pacheco R."/>
            <person name="Padilla G."/>
            <person name="Ferreira P."/>
            <person name="Barriuso J."/>
            <person name="Kellner H."/>
            <person name="Castanera R."/>
            <person name="Alfaro M."/>
            <person name="Ramirez L."/>
            <person name="Pisabarro A.G."/>
            <person name="Kuo A."/>
            <person name="Tritt A."/>
            <person name="Lipzen A."/>
            <person name="He G."/>
            <person name="Yan M."/>
            <person name="Ng V."/>
            <person name="Cullen D."/>
            <person name="Martin F."/>
            <person name="Rosso M.-N."/>
            <person name="Henrissat B."/>
            <person name="Hibbett D."/>
            <person name="Martinez A.T."/>
            <person name="Grigoriev I.V."/>
        </authorList>
    </citation>
    <scope>NUCLEOTIDE SEQUENCE</scope>
    <source>
        <strain evidence="2">AH 40177</strain>
    </source>
</reference>
<feature type="signal peptide" evidence="1">
    <location>
        <begin position="1"/>
        <end position="19"/>
    </location>
</feature>
<dbReference type="OrthoDB" id="3101569at2759"/>